<dbReference type="InterPro" id="IPR011322">
    <property type="entry name" value="N-reg_PII-like_a/b"/>
</dbReference>
<dbReference type="RefSeq" id="WP_425415613.1">
    <property type="nucleotide sequence ID" value="NZ_FNHP01000003.1"/>
</dbReference>
<dbReference type="GO" id="GO:0010038">
    <property type="term" value="P:response to metal ion"/>
    <property type="evidence" value="ECO:0007669"/>
    <property type="project" value="InterPro"/>
</dbReference>
<dbReference type="AlphaFoldDB" id="A0A1G9RJX1"/>
<protein>
    <submittedName>
        <fullName evidence="2">Divalent cation tolerance protein</fullName>
    </submittedName>
</protein>
<dbReference type="PANTHER" id="PTHR23419">
    <property type="entry name" value="DIVALENT CATION TOLERANCE CUTA-RELATED"/>
    <property type="match status" value="1"/>
</dbReference>
<dbReference type="GO" id="GO:0005507">
    <property type="term" value="F:copper ion binding"/>
    <property type="evidence" value="ECO:0007669"/>
    <property type="project" value="TreeGrafter"/>
</dbReference>
<dbReference type="InterPro" id="IPR004323">
    <property type="entry name" value="Ion_tolerance_CutA"/>
</dbReference>
<sequence>MPMPPTPCAITLVTTTVATSEDARRLAQGAVRARLAACVQVEAITSHYVWQGSECEDAEWRLVCKTLPTALPALLRWLRDQHPYDVPQLLAQEAQAQPDYAEWLAGQVRA</sequence>
<dbReference type="SUPFAM" id="SSF54913">
    <property type="entry name" value="GlnB-like"/>
    <property type="match status" value="1"/>
</dbReference>
<dbReference type="InterPro" id="IPR015867">
    <property type="entry name" value="N-reg_PII/ATP_PRibTrfase_C"/>
</dbReference>
<accession>A0A1G9RJX1</accession>
<evidence type="ECO:0000256" key="1">
    <source>
        <dbReference type="ARBA" id="ARBA00010169"/>
    </source>
</evidence>
<dbReference type="STRING" id="1527607.SAMN05428957_103323"/>
<dbReference type="Proteomes" id="UP000198552">
    <property type="component" value="Unassembled WGS sequence"/>
</dbReference>
<dbReference type="EMBL" id="FNHP01000003">
    <property type="protein sequence ID" value="SDM23513.1"/>
    <property type="molecule type" value="Genomic_DNA"/>
</dbReference>
<reference evidence="3" key="1">
    <citation type="submission" date="2016-10" db="EMBL/GenBank/DDBJ databases">
        <authorList>
            <person name="Varghese N."/>
            <person name="Submissions S."/>
        </authorList>
    </citation>
    <scope>NUCLEOTIDE SEQUENCE [LARGE SCALE GENOMIC DNA]</scope>
    <source>
        <strain evidence="3">EPL6</strain>
    </source>
</reference>
<dbReference type="Gene3D" id="3.30.70.120">
    <property type="match status" value="1"/>
</dbReference>
<evidence type="ECO:0000313" key="2">
    <source>
        <dbReference type="EMBL" id="SDM23513.1"/>
    </source>
</evidence>
<gene>
    <name evidence="2" type="ORF">SAMN05428957_103323</name>
</gene>
<keyword evidence="3" id="KW-1185">Reference proteome</keyword>
<dbReference type="Pfam" id="PF03091">
    <property type="entry name" value="CutA1"/>
    <property type="match status" value="1"/>
</dbReference>
<dbReference type="PANTHER" id="PTHR23419:SF8">
    <property type="entry name" value="FI09726P"/>
    <property type="match status" value="1"/>
</dbReference>
<name>A0A1G9RJX1_9BURK</name>
<proteinExistence type="inferred from homology"/>
<organism evidence="2 3">
    <name type="scientific">Oryzisolibacter propanilivorax</name>
    <dbReference type="NCBI Taxonomy" id="1527607"/>
    <lineage>
        <taxon>Bacteria</taxon>
        <taxon>Pseudomonadati</taxon>
        <taxon>Pseudomonadota</taxon>
        <taxon>Betaproteobacteria</taxon>
        <taxon>Burkholderiales</taxon>
        <taxon>Comamonadaceae</taxon>
        <taxon>Oryzisolibacter</taxon>
    </lineage>
</organism>
<evidence type="ECO:0000313" key="3">
    <source>
        <dbReference type="Proteomes" id="UP000198552"/>
    </source>
</evidence>
<comment type="similarity">
    <text evidence="1">Belongs to the CutA family.</text>
</comment>